<evidence type="ECO:0000256" key="2">
    <source>
        <dbReference type="SAM" id="SignalP"/>
    </source>
</evidence>
<evidence type="ECO:0008006" key="5">
    <source>
        <dbReference type="Google" id="ProtNLM"/>
    </source>
</evidence>
<feature type="region of interest" description="Disordered" evidence="1">
    <location>
        <begin position="33"/>
        <end position="79"/>
    </location>
</feature>
<dbReference type="RefSeq" id="WP_192279192.1">
    <property type="nucleotide sequence ID" value="NZ_JACZDF010000003.1"/>
</dbReference>
<name>A0ABR9DS93_9MICO</name>
<dbReference type="SUPFAM" id="SSF50998">
    <property type="entry name" value="Quinoprotein alcohol dehydrogenase-like"/>
    <property type="match status" value="1"/>
</dbReference>
<keyword evidence="2" id="KW-0732">Signal</keyword>
<evidence type="ECO:0000256" key="1">
    <source>
        <dbReference type="SAM" id="MobiDB-lite"/>
    </source>
</evidence>
<accession>A0ABR9DS93</accession>
<proteinExistence type="predicted"/>
<gene>
    <name evidence="3" type="ORF">IGS67_07150</name>
</gene>
<comment type="caution">
    <text evidence="3">The sequence shown here is derived from an EMBL/GenBank/DDBJ whole genome shotgun (WGS) entry which is preliminary data.</text>
</comment>
<reference evidence="3 4" key="1">
    <citation type="submission" date="2020-09" db="EMBL/GenBank/DDBJ databases">
        <title>Flavimobilis rhizosphaerae sp. nov., isolated from rhizosphere soil of Spartina alterniflora.</title>
        <authorList>
            <person name="Hanqin C."/>
        </authorList>
    </citation>
    <scope>NUCLEOTIDE SEQUENCE [LARGE SCALE GENOMIC DNA]</scope>
    <source>
        <strain evidence="3 4">GY 10621</strain>
    </source>
</reference>
<dbReference type="EMBL" id="JACZDF010000003">
    <property type="protein sequence ID" value="MBD9699266.1"/>
    <property type="molecule type" value="Genomic_DNA"/>
</dbReference>
<feature type="compositionally biased region" description="Low complexity" evidence="1">
    <location>
        <begin position="35"/>
        <end position="54"/>
    </location>
</feature>
<dbReference type="Proteomes" id="UP000642107">
    <property type="component" value="Unassembled WGS sequence"/>
</dbReference>
<protein>
    <recommendedName>
        <fullName evidence="5">PQQ-like domain-containing protein</fullName>
    </recommendedName>
</protein>
<feature type="chain" id="PRO_5046029809" description="PQQ-like domain-containing protein" evidence="2">
    <location>
        <begin position="24"/>
        <end position="470"/>
    </location>
</feature>
<organism evidence="3 4">
    <name type="scientific">Flavimobilis rhizosphaerae</name>
    <dbReference type="NCBI Taxonomy" id="2775421"/>
    <lineage>
        <taxon>Bacteria</taxon>
        <taxon>Bacillati</taxon>
        <taxon>Actinomycetota</taxon>
        <taxon>Actinomycetes</taxon>
        <taxon>Micrococcales</taxon>
        <taxon>Jonesiaceae</taxon>
        <taxon>Flavimobilis</taxon>
    </lineage>
</organism>
<feature type="signal peptide" evidence="2">
    <location>
        <begin position="1"/>
        <end position="23"/>
    </location>
</feature>
<keyword evidence="4" id="KW-1185">Reference proteome</keyword>
<sequence>MAAWQVAVAAVAGLALVGSAAWAGISAFGDRGDNTPSGAPTTSAAPVSPTTDSSGTPDPSATPGPEPEPGPQTVGVDRTATPTTWRLGARDLAGKDVDGAVFSALAPVDPRVPLPSRTVLTASTGEVTYLAGVEIATGNVAWRREPDRPVHSCFLIDADRAGCSSWGADGTATISLLSLADGTVLGESPVDAYAVLGLAAHPDGVLVAGQKECEALLAVVPDAGGPALRSELTRIAGEDGCGSDMIGGIEVNDRLIHVGTYPGGVIADRNTLETLDVAFSHNAPLQLEGADGWTHDNGTSVILTTGAVDEVELSGARLSHHLCTTAPSFVAVGTQRVPLDGSPRTTLPPAAIEHDGITVAACDWGFVVDSQSSEMTTPSRVIDAAGTELWSADLHGAQTLVAGPDALVMWSWSKLIGVSTKDGTELWSVDVPDSSDPDGSMDAPRFLPIGQAVLMQGGSTIEALVFPAVP</sequence>
<evidence type="ECO:0000313" key="3">
    <source>
        <dbReference type="EMBL" id="MBD9699266.1"/>
    </source>
</evidence>
<evidence type="ECO:0000313" key="4">
    <source>
        <dbReference type="Proteomes" id="UP000642107"/>
    </source>
</evidence>
<dbReference type="InterPro" id="IPR011047">
    <property type="entry name" value="Quinoprotein_ADH-like_sf"/>
</dbReference>
<feature type="compositionally biased region" description="Pro residues" evidence="1">
    <location>
        <begin position="60"/>
        <end position="70"/>
    </location>
</feature>